<dbReference type="GO" id="GO:0030435">
    <property type="term" value="P:sporulation resulting in formation of a cellular spore"/>
    <property type="evidence" value="ECO:0007669"/>
    <property type="project" value="InterPro"/>
</dbReference>
<feature type="domain" description="Sporulation stage II protein D amidase enhancer LytB N-terminal" evidence="1">
    <location>
        <begin position="51"/>
        <end position="140"/>
    </location>
</feature>
<dbReference type="Pfam" id="PF08486">
    <property type="entry name" value="SpoIID"/>
    <property type="match status" value="1"/>
</dbReference>
<name>A0A921FWP2_SPOPS</name>
<dbReference type="InterPro" id="IPR051922">
    <property type="entry name" value="Bact_Sporulation_Assoc"/>
</dbReference>
<gene>
    <name evidence="2" type="primary">spoIID</name>
    <name evidence="2" type="ORF">K8V56_01370</name>
</gene>
<dbReference type="NCBIfam" id="TIGR02870">
    <property type="entry name" value="spore_II_D"/>
    <property type="match status" value="1"/>
</dbReference>
<accession>A0A921FWP2</accession>
<sequence length="322" mass="35511">MDKLLTALFIILLFFIPLLLKQTPEEVKEAEEKEVELCPVNISVAGMDKPISLEEYVVGVVAAEMPATFQEEALKAQAIAARTYALQTTANGTKTIAADVSAQVYSAEAKRKERWGKEFKRNERKVRDAVKATAGDIIVYNDEMISAMFFSTSNGKTETAQNFSGNDIPYLQSVESPGEGDVAAEVKRTAKLTLTEWNKMMGGKWDADRFRSLQLIRNPTGRVQKAVTSGFEASGREMRDLLGLASTDFDIAFDMNNKIVHVTTTGYGHGVGMSQYGAEAYAQKGWTAESILLHYYTGTQIKKFTLLDSKCLKTPSLANNSE</sequence>
<dbReference type="PANTHER" id="PTHR30032">
    <property type="entry name" value="N-ACETYLMURAMOYL-L-ALANINE AMIDASE-RELATED"/>
    <property type="match status" value="1"/>
</dbReference>
<comment type="caution">
    <text evidence="2">The sequence shown here is derived from an EMBL/GenBank/DDBJ whole genome shotgun (WGS) entry which is preliminary data.</text>
</comment>
<dbReference type="EMBL" id="DYWT01000023">
    <property type="protein sequence ID" value="HJF30411.1"/>
    <property type="molecule type" value="Genomic_DNA"/>
</dbReference>
<dbReference type="PANTHER" id="PTHR30032:SF4">
    <property type="entry name" value="AMIDASE ENHANCER"/>
    <property type="match status" value="1"/>
</dbReference>
<reference evidence="2" key="1">
    <citation type="journal article" date="2021" name="PeerJ">
        <title>Extensive microbial diversity within the chicken gut microbiome revealed by metagenomics and culture.</title>
        <authorList>
            <person name="Gilroy R."/>
            <person name="Ravi A."/>
            <person name="Getino M."/>
            <person name="Pursley I."/>
            <person name="Horton D.L."/>
            <person name="Alikhan N.F."/>
            <person name="Baker D."/>
            <person name="Gharbi K."/>
            <person name="Hall N."/>
            <person name="Watson M."/>
            <person name="Adriaenssens E.M."/>
            <person name="Foster-Nyarko E."/>
            <person name="Jarju S."/>
            <person name="Secka A."/>
            <person name="Antonio M."/>
            <person name="Oren A."/>
            <person name="Chaudhuri R.R."/>
            <person name="La Ragione R."/>
            <person name="Hildebrand F."/>
            <person name="Pallen M.J."/>
        </authorList>
    </citation>
    <scope>NUCLEOTIDE SEQUENCE</scope>
    <source>
        <strain evidence="2">CHK171-7178</strain>
    </source>
</reference>
<evidence type="ECO:0000313" key="2">
    <source>
        <dbReference type="EMBL" id="HJF30411.1"/>
    </source>
</evidence>
<dbReference type="AlphaFoldDB" id="A0A921FWP2"/>
<evidence type="ECO:0000259" key="1">
    <source>
        <dbReference type="Pfam" id="PF08486"/>
    </source>
</evidence>
<dbReference type="GO" id="GO:0030288">
    <property type="term" value="C:outer membrane-bounded periplasmic space"/>
    <property type="evidence" value="ECO:0007669"/>
    <property type="project" value="TreeGrafter"/>
</dbReference>
<organism evidence="2 3">
    <name type="scientific">Sporosarcina psychrophila</name>
    <name type="common">Bacillus psychrophilus</name>
    <dbReference type="NCBI Taxonomy" id="1476"/>
    <lineage>
        <taxon>Bacteria</taxon>
        <taxon>Bacillati</taxon>
        <taxon>Bacillota</taxon>
        <taxon>Bacilli</taxon>
        <taxon>Bacillales</taxon>
        <taxon>Caryophanaceae</taxon>
        <taxon>Sporosarcina</taxon>
    </lineage>
</organism>
<evidence type="ECO:0000313" key="3">
    <source>
        <dbReference type="Proteomes" id="UP000698173"/>
    </source>
</evidence>
<protein>
    <submittedName>
        <fullName evidence="2">Stage II sporulation protein D</fullName>
    </submittedName>
</protein>
<dbReference type="Proteomes" id="UP000698173">
    <property type="component" value="Unassembled WGS sequence"/>
</dbReference>
<dbReference type="InterPro" id="IPR013486">
    <property type="entry name" value="SpoIID/LytB"/>
</dbReference>
<proteinExistence type="predicted"/>
<dbReference type="InterPro" id="IPR014225">
    <property type="entry name" value="Spore_II_D_firmicutes"/>
</dbReference>
<reference evidence="2" key="2">
    <citation type="submission" date="2021-09" db="EMBL/GenBank/DDBJ databases">
        <authorList>
            <person name="Gilroy R."/>
        </authorList>
    </citation>
    <scope>NUCLEOTIDE SEQUENCE</scope>
    <source>
        <strain evidence="2">CHK171-7178</strain>
    </source>
</reference>
<dbReference type="NCBIfam" id="TIGR02669">
    <property type="entry name" value="SpoIID_LytB"/>
    <property type="match status" value="1"/>
</dbReference>
<dbReference type="InterPro" id="IPR013693">
    <property type="entry name" value="SpoIID/LytB_N"/>
</dbReference>